<evidence type="ECO:0000256" key="6">
    <source>
        <dbReference type="ARBA" id="ARBA00022741"/>
    </source>
</evidence>
<evidence type="ECO:0000259" key="16">
    <source>
        <dbReference type="PROSITE" id="PS50893"/>
    </source>
</evidence>
<keyword evidence="7" id="KW-0067">ATP-binding</keyword>
<name>A0A1S1QML7_9ACTN</name>
<keyword evidence="4" id="KW-1003">Cell membrane</keyword>
<dbReference type="InterPro" id="IPR050319">
    <property type="entry name" value="ABC_transp_ATP-bind"/>
</dbReference>
<reference evidence="18" key="1">
    <citation type="submission" date="2016-07" db="EMBL/GenBank/DDBJ databases">
        <title>Sequence Frankia sp. strain CcI1.17.</title>
        <authorList>
            <person name="Ghodhbane-Gtari F."/>
            <person name="Swanson E."/>
            <person name="Gueddou A."/>
            <person name="Morris K."/>
            <person name="Hezbri K."/>
            <person name="Ktari A."/>
            <person name="Nouioui I."/>
            <person name="Abebe-Akele F."/>
            <person name="Simpson S."/>
            <person name="Thomas K."/>
            <person name="Gtari M."/>
            <person name="Tisa L.S."/>
            <person name="Hurst S."/>
        </authorList>
    </citation>
    <scope>NUCLEOTIDE SEQUENCE [LARGE SCALE GENOMIC DNA]</scope>
    <source>
        <strain evidence="18">Cc1.17</strain>
    </source>
</reference>
<keyword evidence="18" id="KW-1185">Reference proteome</keyword>
<evidence type="ECO:0000256" key="3">
    <source>
        <dbReference type="ARBA" id="ARBA00022448"/>
    </source>
</evidence>
<dbReference type="EMBL" id="MBLM01000125">
    <property type="protein sequence ID" value="OHV34947.1"/>
    <property type="molecule type" value="Genomic_DNA"/>
</dbReference>
<organism evidence="17 18">
    <name type="scientific">Parafrankia colletiae</name>
    <dbReference type="NCBI Taxonomy" id="573497"/>
    <lineage>
        <taxon>Bacteria</taxon>
        <taxon>Bacillati</taxon>
        <taxon>Actinomycetota</taxon>
        <taxon>Actinomycetes</taxon>
        <taxon>Frankiales</taxon>
        <taxon>Frankiaceae</taxon>
        <taxon>Parafrankia</taxon>
    </lineage>
</organism>
<dbReference type="Proteomes" id="UP000179627">
    <property type="component" value="Unassembled WGS sequence"/>
</dbReference>
<dbReference type="Pfam" id="PF00005">
    <property type="entry name" value="ABC_tran"/>
    <property type="match status" value="1"/>
</dbReference>
<comment type="subcellular location">
    <subcellularLocation>
        <location evidence="1">Cell inner membrane</location>
    </subcellularLocation>
</comment>
<keyword evidence="8" id="KW-1278">Translocase</keyword>
<sequence length="304" mass="32981">MSTLLDVEDLVVDYPVRGFHRYPVRALRGVSIDVRPGECLGIVGESGSGKTTLRRAVLGLAPVASGSIRLKGQDIVRLSRGGRRRLADKIQVVLRDSDRSLDPTLTVETALAEPLRAQRVPAAAAARRVRELLDQIGLPAGAGRRLPREFTGGQRQRLAVARAMALSPELIICDEPVAALDPSSQAAVLDLLVELQNTTGVAYVFISHDLALVRQASHRVAVMEHGEVVEQIGGDRVPGPRHGCPSRQFSTASVPEPTLRGCRPGPRGQDRCCPRARWRGPDRPMTPRPGSRRGGRPACRPRWS</sequence>
<evidence type="ECO:0000256" key="2">
    <source>
        <dbReference type="ARBA" id="ARBA00011469"/>
    </source>
</evidence>
<dbReference type="AlphaFoldDB" id="A0A1S1QML7"/>
<evidence type="ECO:0000256" key="11">
    <source>
        <dbReference type="ARBA" id="ARBA00038416"/>
    </source>
</evidence>
<dbReference type="SMART" id="SM00382">
    <property type="entry name" value="AAA"/>
    <property type="match status" value="1"/>
</dbReference>
<dbReference type="OrthoDB" id="8481147at2"/>
<dbReference type="GO" id="GO:0016887">
    <property type="term" value="F:ATP hydrolysis activity"/>
    <property type="evidence" value="ECO:0007669"/>
    <property type="project" value="InterPro"/>
</dbReference>
<evidence type="ECO:0000256" key="13">
    <source>
        <dbReference type="ARBA" id="ARBA00041187"/>
    </source>
</evidence>
<comment type="similarity">
    <text evidence="11">Belongs to the ABC transporter superfamily. Glutathione importer (TC 3.A.1.5.11) family.</text>
</comment>
<dbReference type="SUPFAM" id="SSF52540">
    <property type="entry name" value="P-loop containing nucleoside triphosphate hydrolases"/>
    <property type="match status" value="1"/>
</dbReference>
<evidence type="ECO:0000256" key="12">
    <source>
        <dbReference type="ARBA" id="ARBA00039050"/>
    </source>
</evidence>
<protein>
    <recommendedName>
        <fullName evidence="13">Glutathione import ATP-binding protein GsiA</fullName>
        <ecNumber evidence="12">7.4.2.10</ecNumber>
    </recommendedName>
</protein>
<dbReference type="InterPro" id="IPR003593">
    <property type="entry name" value="AAA+_ATPase"/>
</dbReference>
<evidence type="ECO:0000256" key="4">
    <source>
        <dbReference type="ARBA" id="ARBA00022475"/>
    </source>
</evidence>
<dbReference type="GO" id="GO:0055085">
    <property type="term" value="P:transmembrane transport"/>
    <property type="evidence" value="ECO:0007669"/>
    <property type="project" value="UniProtKB-ARBA"/>
</dbReference>
<dbReference type="GO" id="GO:0005886">
    <property type="term" value="C:plasma membrane"/>
    <property type="evidence" value="ECO:0007669"/>
    <property type="project" value="UniProtKB-SubCell"/>
</dbReference>
<evidence type="ECO:0000256" key="7">
    <source>
        <dbReference type="ARBA" id="ARBA00022840"/>
    </source>
</evidence>
<dbReference type="PROSITE" id="PS50893">
    <property type="entry name" value="ABC_TRANSPORTER_2"/>
    <property type="match status" value="1"/>
</dbReference>
<comment type="function">
    <text evidence="10">Part of the ABC transporter complex GsiABCD involved in glutathione import. Responsible for energy coupling to the transport system.</text>
</comment>
<dbReference type="EC" id="7.4.2.10" evidence="12"/>
<evidence type="ECO:0000256" key="10">
    <source>
        <dbReference type="ARBA" id="ARBA00037530"/>
    </source>
</evidence>
<dbReference type="InterPro" id="IPR027417">
    <property type="entry name" value="P-loop_NTPase"/>
</dbReference>
<keyword evidence="6" id="KW-0547">Nucleotide-binding</keyword>
<proteinExistence type="inferred from homology"/>
<dbReference type="GO" id="GO:0005524">
    <property type="term" value="F:ATP binding"/>
    <property type="evidence" value="ECO:0007669"/>
    <property type="project" value="UniProtKB-KW"/>
</dbReference>
<comment type="catalytic activity">
    <reaction evidence="14">
        <text>glutathione(out) + ATP + H2O = glutathione(in) + ADP + phosphate + H(+)</text>
        <dbReference type="Rhea" id="RHEA:29791"/>
        <dbReference type="ChEBI" id="CHEBI:15377"/>
        <dbReference type="ChEBI" id="CHEBI:15378"/>
        <dbReference type="ChEBI" id="CHEBI:30616"/>
        <dbReference type="ChEBI" id="CHEBI:43474"/>
        <dbReference type="ChEBI" id="CHEBI:57925"/>
        <dbReference type="ChEBI" id="CHEBI:456216"/>
        <dbReference type="EC" id="7.4.2.10"/>
    </reaction>
</comment>
<dbReference type="Gene3D" id="3.40.50.300">
    <property type="entry name" value="P-loop containing nucleotide triphosphate hydrolases"/>
    <property type="match status" value="1"/>
</dbReference>
<evidence type="ECO:0000256" key="15">
    <source>
        <dbReference type="SAM" id="MobiDB-lite"/>
    </source>
</evidence>
<dbReference type="PANTHER" id="PTHR43776">
    <property type="entry name" value="TRANSPORT ATP-BINDING PROTEIN"/>
    <property type="match status" value="1"/>
</dbReference>
<evidence type="ECO:0000256" key="1">
    <source>
        <dbReference type="ARBA" id="ARBA00004533"/>
    </source>
</evidence>
<keyword evidence="5" id="KW-0997">Cell inner membrane</keyword>
<dbReference type="RefSeq" id="WP_071086010.1">
    <property type="nucleotide sequence ID" value="NZ_MBLM01000125.1"/>
</dbReference>
<dbReference type="CDD" id="cd03257">
    <property type="entry name" value="ABC_NikE_OppD_transporters"/>
    <property type="match status" value="1"/>
</dbReference>
<evidence type="ECO:0000256" key="8">
    <source>
        <dbReference type="ARBA" id="ARBA00022967"/>
    </source>
</evidence>
<evidence type="ECO:0000313" key="17">
    <source>
        <dbReference type="EMBL" id="OHV34947.1"/>
    </source>
</evidence>
<evidence type="ECO:0000256" key="9">
    <source>
        <dbReference type="ARBA" id="ARBA00023136"/>
    </source>
</evidence>
<evidence type="ECO:0000256" key="14">
    <source>
        <dbReference type="ARBA" id="ARBA00047640"/>
    </source>
</evidence>
<dbReference type="PANTHER" id="PTHR43776:SF15">
    <property type="entry name" value="GLUTATHIONE IMPORT ATP-BINDING PROTEIN GSIA"/>
    <property type="match status" value="1"/>
</dbReference>
<gene>
    <name evidence="17" type="ORF">CC117_20765</name>
</gene>
<feature type="region of interest" description="Disordered" evidence="15">
    <location>
        <begin position="235"/>
        <end position="304"/>
    </location>
</feature>
<accession>A0A1S1QML7</accession>
<dbReference type="InterPro" id="IPR003439">
    <property type="entry name" value="ABC_transporter-like_ATP-bd"/>
</dbReference>
<keyword evidence="9" id="KW-0472">Membrane</keyword>
<keyword evidence="3" id="KW-0813">Transport</keyword>
<comment type="subunit">
    <text evidence="2">The complex is composed of two ATP-binding proteins (GsiA), two transmembrane proteins (GsiC and GsiD) and a solute-binding protein (GsiB).</text>
</comment>
<evidence type="ECO:0000256" key="5">
    <source>
        <dbReference type="ARBA" id="ARBA00022519"/>
    </source>
</evidence>
<evidence type="ECO:0000313" key="18">
    <source>
        <dbReference type="Proteomes" id="UP000179627"/>
    </source>
</evidence>
<feature type="domain" description="ABC transporter" evidence="16">
    <location>
        <begin position="5"/>
        <end position="250"/>
    </location>
</feature>
<comment type="caution">
    <text evidence="17">The sequence shown here is derived from an EMBL/GenBank/DDBJ whole genome shotgun (WGS) entry which is preliminary data.</text>
</comment>